<evidence type="ECO:0000313" key="13">
    <source>
        <dbReference type="WBParaSite" id="maker-PairedContig_5996-snap-gene-1.12-mRNA-1"/>
    </source>
</evidence>
<dbReference type="GO" id="GO:0007423">
    <property type="term" value="P:sensory organ development"/>
    <property type="evidence" value="ECO:0007669"/>
    <property type="project" value="TreeGrafter"/>
</dbReference>
<dbReference type="SMART" id="SM00353">
    <property type="entry name" value="HLH"/>
    <property type="match status" value="1"/>
</dbReference>
<dbReference type="InterPro" id="IPR050359">
    <property type="entry name" value="bHLH_transcription_factors"/>
</dbReference>
<dbReference type="GO" id="GO:0070888">
    <property type="term" value="F:E-box binding"/>
    <property type="evidence" value="ECO:0007669"/>
    <property type="project" value="TreeGrafter"/>
</dbReference>
<keyword evidence="3" id="KW-0524">Neurogenesis</keyword>
<dbReference type="PANTHER" id="PTHR19290">
    <property type="entry name" value="BASIC HELIX-LOOP-HELIX PROTEIN NEUROGENIN-RELATED"/>
    <property type="match status" value="1"/>
</dbReference>
<evidence type="ECO:0000313" key="14">
    <source>
        <dbReference type="WBParaSite" id="mrna-Wban_03434"/>
    </source>
</evidence>
<dbReference type="GO" id="GO:0005634">
    <property type="term" value="C:nucleus"/>
    <property type="evidence" value="ECO:0007669"/>
    <property type="project" value="TreeGrafter"/>
</dbReference>
<dbReference type="GO" id="GO:0000981">
    <property type="term" value="F:DNA-binding transcription factor activity, RNA polymerase II-specific"/>
    <property type="evidence" value="ECO:0007669"/>
    <property type="project" value="TreeGrafter"/>
</dbReference>
<keyword evidence="1" id="KW-0217">Developmental protein</keyword>
<dbReference type="InterPro" id="IPR011598">
    <property type="entry name" value="bHLH_dom"/>
</dbReference>
<dbReference type="STRING" id="6293.A0A183XEK3"/>
<evidence type="ECO:0000259" key="9">
    <source>
        <dbReference type="PROSITE" id="PS50888"/>
    </source>
</evidence>
<dbReference type="GO" id="GO:0045944">
    <property type="term" value="P:positive regulation of transcription by RNA polymerase II"/>
    <property type="evidence" value="ECO:0007669"/>
    <property type="project" value="TreeGrafter"/>
</dbReference>
<keyword evidence="6" id="KW-0804">Transcription</keyword>
<accession>A0A183XEK3</accession>
<evidence type="ECO:0000256" key="6">
    <source>
        <dbReference type="ARBA" id="ARBA00023163"/>
    </source>
</evidence>
<dbReference type="GO" id="GO:0061564">
    <property type="term" value="P:axon development"/>
    <property type="evidence" value="ECO:0007669"/>
    <property type="project" value="TreeGrafter"/>
</dbReference>
<evidence type="ECO:0000313" key="11">
    <source>
        <dbReference type="Proteomes" id="UP000093561"/>
    </source>
</evidence>
<dbReference type="WBParaSite" id="mrna-Wban_03434">
    <property type="protein sequence ID" value="mrna-Wban_03434"/>
    <property type="gene ID" value="Wban_03434"/>
</dbReference>
<dbReference type="SUPFAM" id="SSF47459">
    <property type="entry name" value="HLH, helix-loop-helix DNA-binding domain"/>
    <property type="match status" value="1"/>
</dbReference>
<proteinExistence type="predicted"/>
<dbReference type="OrthoDB" id="10039134at2759"/>
<evidence type="ECO:0000313" key="12">
    <source>
        <dbReference type="Proteomes" id="UP000270924"/>
    </source>
</evidence>
<keyword evidence="7" id="KW-0539">Nucleus</keyword>
<dbReference type="PROSITE" id="PS50888">
    <property type="entry name" value="BHLH"/>
    <property type="match status" value="1"/>
</dbReference>
<dbReference type="GO" id="GO:0046983">
    <property type="term" value="F:protein dimerization activity"/>
    <property type="evidence" value="ECO:0007669"/>
    <property type="project" value="InterPro"/>
</dbReference>
<reference evidence="11" key="1">
    <citation type="submission" date="2015-03" db="EMBL/GenBank/DDBJ databases">
        <title>Wuchereria bancrofti Genome Sequencing Papua New Guinea Strain.</title>
        <authorList>
            <person name="Small S.T."/>
            <person name="Serre D."/>
            <person name="Zimmerman P.A."/>
        </authorList>
    </citation>
    <scope>NUCLEOTIDE SEQUENCE [LARGE SCALE GENOMIC DNA]</scope>
    <source>
        <strain evidence="11">pt0022</strain>
    </source>
</reference>
<dbReference type="Proteomes" id="UP000093561">
    <property type="component" value="Unassembled WGS sequence"/>
</dbReference>
<dbReference type="Pfam" id="PF12533">
    <property type="entry name" value="Neuro_bHLH"/>
    <property type="match status" value="1"/>
</dbReference>
<reference evidence="10 12" key="4">
    <citation type="submission" date="2018-11" db="EMBL/GenBank/DDBJ databases">
        <authorList>
            <consortium name="Pathogen Informatics"/>
        </authorList>
    </citation>
    <scope>NUCLEOTIDE SEQUENCE [LARGE SCALE GENOMIC DNA]</scope>
</reference>
<evidence type="ECO:0000256" key="1">
    <source>
        <dbReference type="ARBA" id="ARBA00022473"/>
    </source>
</evidence>
<dbReference type="AlphaFoldDB" id="A0A183XEK3"/>
<sequence length="249" mass="28636">MTVPSTVASSETAIISTTFDAINKSRMRRQKANTRERNRMHGLNRALDKLRQRVPITTQHQKLSKIETLRLARNYIAALDHILDSNVQPSALEYANMLSNGMSQTTTNLIATLLRVPPRLLALTQQQQHHQQQQQQRQQKQQQQRYQRSTCYHQNYHSYLQEDEYNNHHNLTTVLYPTKSTTNLSECISSIQSSNFNQYSSFIDAINVQNIECNQSIPMQMSTTSKFHPTSNIPADTIIPLLPVGFHCK</sequence>
<name>A0A183XEK3_WUCBA</name>
<evidence type="ECO:0000313" key="10">
    <source>
        <dbReference type="EMBL" id="VDM19967.1"/>
    </source>
</evidence>
<evidence type="ECO:0000256" key="7">
    <source>
        <dbReference type="ARBA" id="ARBA00023242"/>
    </source>
</evidence>
<dbReference type="WBParaSite" id="maker-PairedContig_5996-snap-gene-1.12-mRNA-1">
    <property type="protein sequence ID" value="maker-PairedContig_5996-snap-gene-1.12-mRNA-1"/>
    <property type="gene ID" value="maker-PairedContig_5996-snap-gene-1.12"/>
</dbReference>
<keyword evidence="4" id="KW-0805">Transcription regulation</keyword>
<keyword evidence="12" id="KW-1185">Reference proteome</keyword>
<dbReference type="InterPro" id="IPR022575">
    <property type="entry name" value="NeuroD_DUF"/>
</dbReference>
<evidence type="ECO:0000256" key="5">
    <source>
        <dbReference type="ARBA" id="ARBA00023125"/>
    </source>
</evidence>
<keyword evidence="5" id="KW-0238">DNA-binding</keyword>
<evidence type="ECO:0000256" key="8">
    <source>
        <dbReference type="SAM" id="MobiDB-lite"/>
    </source>
</evidence>
<keyword evidence="2" id="KW-0221">Differentiation</keyword>
<dbReference type="Pfam" id="PF00010">
    <property type="entry name" value="HLH"/>
    <property type="match status" value="1"/>
</dbReference>
<evidence type="ECO:0000256" key="2">
    <source>
        <dbReference type="ARBA" id="ARBA00022782"/>
    </source>
</evidence>
<organism evidence="13">
    <name type="scientific">Wuchereria bancrofti</name>
    <dbReference type="NCBI Taxonomy" id="6293"/>
    <lineage>
        <taxon>Eukaryota</taxon>
        <taxon>Metazoa</taxon>
        <taxon>Ecdysozoa</taxon>
        <taxon>Nematoda</taxon>
        <taxon>Chromadorea</taxon>
        <taxon>Rhabditida</taxon>
        <taxon>Spirurina</taxon>
        <taxon>Spiruromorpha</taxon>
        <taxon>Filarioidea</taxon>
        <taxon>Onchocercidae</taxon>
        <taxon>Wuchereria</taxon>
    </lineage>
</organism>
<dbReference type="CDD" id="cd11427">
    <property type="entry name" value="bHLH_TS_NeuroD"/>
    <property type="match status" value="1"/>
</dbReference>
<dbReference type="PANTHER" id="PTHR19290:SF134">
    <property type="entry name" value="NEUROGENIC DIFFERENTIATION FACTOR 1"/>
    <property type="match status" value="1"/>
</dbReference>
<reference evidence="13" key="3">
    <citation type="submission" date="2016-11" db="UniProtKB">
        <authorList>
            <consortium name="WormBaseParasite"/>
        </authorList>
    </citation>
    <scope>IDENTIFICATION</scope>
    <source>
        <strain evidence="13 14">pt0022</strain>
    </source>
</reference>
<feature type="region of interest" description="Disordered" evidence="8">
    <location>
        <begin position="124"/>
        <end position="147"/>
    </location>
</feature>
<dbReference type="OMA" id="ECISSIH"/>
<gene>
    <name evidence="10" type="ORF">WBA_LOCUS10937</name>
</gene>
<dbReference type="InterPro" id="IPR036638">
    <property type="entry name" value="HLH_DNA-bd_sf"/>
</dbReference>
<evidence type="ECO:0000256" key="3">
    <source>
        <dbReference type="ARBA" id="ARBA00022902"/>
    </source>
</evidence>
<feature type="compositionally biased region" description="Low complexity" evidence="8">
    <location>
        <begin position="125"/>
        <end position="147"/>
    </location>
</feature>
<dbReference type="EMBL" id="UYWW01012241">
    <property type="protein sequence ID" value="VDM19967.1"/>
    <property type="molecule type" value="Genomic_DNA"/>
</dbReference>
<evidence type="ECO:0000256" key="4">
    <source>
        <dbReference type="ARBA" id="ARBA00023015"/>
    </source>
</evidence>
<dbReference type="Proteomes" id="UP000270924">
    <property type="component" value="Unassembled WGS sequence"/>
</dbReference>
<reference evidence="11" key="2">
    <citation type="journal article" date="2016" name="Mol. Ecol.">
        <title>Population genomics of the filarial nematode parasite Wuchereria bancrofti from mosquitoes.</title>
        <authorList>
            <person name="Small S.T."/>
            <person name="Reimer L.J."/>
            <person name="Tisch D.J."/>
            <person name="King C.L."/>
            <person name="Christensen B.M."/>
            <person name="Siba P.M."/>
            <person name="Kazura J.W."/>
            <person name="Serre D."/>
            <person name="Zimmerman P.A."/>
        </authorList>
    </citation>
    <scope>NUCLEOTIDE SEQUENCE</scope>
    <source>
        <strain evidence="11">pt0022</strain>
    </source>
</reference>
<dbReference type="Gene3D" id="4.10.280.10">
    <property type="entry name" value="Helix-loop-helix DNA-binding domain"/>
    <property type="match status" value="1"/>
</dbReference>
<feature type="domain" description="BHLH" evidence="9">
    <location>
        <begin position="27"/>
        <end position="79"/>
    </location>
</feature>
<protein>
    <submittedName>
        <fullName evidence="13 14">BHLH domain-containing protein</fullName>
    </submittedName>
</protein>